<reference evidence="4" key="1">
    <citation type="journal article" date="2014" name="Genome Announc.">
        <title>Draft genome sequence of Colletotrichum sublineola, a destructive pathogen of cultivated sorghum.</title>
        <authorList>
            <person name="Baroncelli R."/>
            <person name="Sanz-Martin J.M."/>
            <person name="Rech G.E."/>
            <person name="Sukno S.A."/>
            <person name="Thon M.R."/>
        </authorList>
    </citation>
    <scope>NUCLEOTIDE SEQUENCE [LARGE SCALE GENOMIC DNA]</scope>
    <source>
        <strain evidence="4">TX430BB</strain>
    </source>
</reference>
<comment type="similarity">
    <text evidence="1">Belongs to the trichothecene O-acetyltransferase family.</text>
</comment>
<evidence type="ECO:0000256" key="2">
    <source>
        <dbReference type="ARBA" id="ARBA00022679"/>
    </source>
</evidence>
<dbReference type="EMBL" id="JMSE01001178">
    <property type="protein sequence ID" value="KDN63944.1"/>
    <property type="molecule type" value="Genomic_DNA"/>
</dbReference>
<dbReference type="GO" id="GO:0016407">
    <property type="term" value="F:acetyltransferase activity"/>
    <property type="evidence" value="ECO:0007669"/>
    <property type="project" value="InterPro"/>
</dbReference>
<dbReference type="InterPro" id="IPR023213">
    <property type="entry name" value="CAT-like_dom_sf"/>
</dbReference>
<dbReference type="OrthoDB" id="2548233at2759"/>
<name>A0A066X8D1_COLSU</name>
<sequence length="491" mass="55048">MPPSPSDALASLSTSLLDHDYRWRLANARHLPRSWTRTAVGAEAWLGRSGFLSTTNYNTYIRTTLSIRSPGISLAHLEYGMSRALVHLRFYRPEIACVSRTFQNDDYPGCPPEITYTVAKDAADVAAWASRTIHMARRPRHTFQHLSTFKVSDADVQPLSSFKIFFVLGTEQDETAEINVGSRVDLVFVFHPILWDAISSRTFVGDLLRYTVSLWSASTPQLETLRQYNWGTETDNLASSLLEASAIGVYATSCDYVKTRDEHMRKLQQGAAGWGLPRSRARGRPRTIRRNLCMDECRPLRLAAKHFFGPDCTLTHLGHAAMLLALLHVSPMPPRFPGSTPVVSPTLLNGRRYLKGIDAPHRYGSCLATAFVDFAPLDHSSLPKTDGIYSQGILNYHVKLFISDGIVDHYIPPQFFARDGERFMSVESCRSHVNIHSTDVVVRMETYRGSTSLTLTYNGALLAGRLADKFLNEMTRIMLDVLQYTVLSIEG</sequence>
<protein>
    <submittedName>
        <fullName evidence="3">Uncharacterized protein</fullName>
    </submittedName>
</protein>
<dbReference type="HOGENOM" id="CLU_043413_0_0_1"/>
<proteinExistence type="inferred from homology"/>
<dbReference type="GO" id="GO:0043386">
    <property type="term" value="P:mycotoxin biosynthetic process"/>
    <property type="evidence" value="ECO:0007669"/>
    <property type="project" value="InterPro"/>
</dbReference>
<dbReference type="PANTHER" id="PTHR42034:SF1">
    <property type="entry name" value="CONDENSATION DOMAIN-CONTAINING PROTEIN"/>
    <property type="match status" value="1"/>
</dbReference>
<accession>A0A066X8D1</accession>
<evidence type="ECO:0000313" key="4">
    <source>
        <dbReference type="Proteomes" id="UP000027238"/>
    </source>
</evidence>
<organism evidence="3 4">
    <name type="scientific">Colletotrichum sublineola</name>
    <name type="common">Sorghum anthracnose fungus</name>
    <dbReference type="NCBI Taxonomy" id="1173701"/>
    <lineage>
        <taxon>Eukaryota</taxon>
        <taxon>Fungi</taxon>
        <taxon>Dikarya</taxon>
        <taxon>Ascomycota</taxon>
        <taxon>Pezizomycotina</taxon>
        <taxon>Sordariomycetes</taxon>
        <taxon>Hypocreomycetidae</taxon>
        <taxon>Glomerellales</taxon>
        <taxon>Glomerellaceae</taxon>
        <taxon>Colletotrichum</taxon>
        <taxon>Colletotrichum graminicola species complex</taxon>
    </lineage>
</organism>
<dbReference type="Gene3D" id="3.30.559.10">
    <property type="entry name" value="Chloramphenicol acetyltransferase-like domain"/>
    <property type="match status" value="1"/>
</dbReference>
<dbReference type="PANTHER" id="PTHR42034">
    <property type="entry name" value="CHROMOSOME 7, WHOLE GENOME SHOTGUN SEQUENCE-RELATED"/>
    <property type="match status" value="1"/>
</dbReference>
<dbReference type="eggNOG" id="ENOG502SFBM">
    <property type="taxonomic scope" value="Eukaryota"/>
</dbReference>
<dbReference type="Gene3D" id="3.30.559.30">
    <property type="entry name" value="Nonribosomal peptide synthetase, condensation domain"/>
    <property type="match status" value="1"/>
</dbReference>
<evidence type="ECO:0000256" key="1">
    <source>
        <dbReference type="ARBA" id="ARBA00006439"/>
    </source>
</evidence>
<dbReference type="AlphaFoldDB" id="A0A066X8D1"/>
<gene>
    <name evidence="3" type="ORF">CSUB01_06577</name>
</gene>
<comment type="caution">
    <text evidence="3">The sequence shown here is derived from an EMBL/GenBank/DDBJ whole genome shotgun (WGS) entry which is preliminary data.</text>
</comment>
<evidence type="ECO:0000313" key="3">
    <source>
        <dbReference type="EMBL" id="KDN63944.1"/>
    </source>
</evidence>
<dbReference type="Proteomes" id="UP000027238">
    <property type="component" value="Unassembled WGS sequence"/>
</dbReference>
<dbReference type="InterPro" id="IPR009992">
    <property type="entry name" value="Tri3/Sat12/Sat16/Mac1"/>
</dbReference>
<keyword evidence="4" id="KW-1185">Reference proteome</keyword>
<dbReference type="OMA" id="VEFMLAF"/>
<keyword evidence="2" id="KW-0808">Transferase</keyword>
<dbReference type="Pfam" id="PF07428">
    <property type="entry name" value="Tri3"/>
    <property type="match status" value="1"/>
</dbReference>